<dbReference type="SFLD" id="SFLDS00003">
    <property type="entry name" value="Haloacid_Dehalogenase"/>
    <property type="match status" value="1"/>
</dbReference>
<dbReference type="GO" id="GO:0008967">
    <property type="term" value="F:phosphoglycolate phosphatase activity"/>
    <property type="evidence" value="ECO:0007669"/>
    <property type="project" value="TreeGrafter"/>
</dbReference>
<dbReference type="EMBL" id="MGAF01000011">
    <property type="protein sequence ID" value="OGK42093.1"/>
    <property type="molecule type" value="Genomic_DNA"/>
</dbReference>
<dbReference type="InterPro" id="IPR041492">
    <property type="entry name" value="HAD_2"/>
</dbReference>
<name>A0A1F7IFD5_9BACT</name>
<evidence type="ECO:0000313" key="1">
    <source>
        <dbReference type="EMBL" id="OGK42093.1"/>
    </source>
</evidence>
<dbReference type="InterPro" id="IPR050155">
    <property type="entry name" value="HAD-like_hydrolase_sf"/>
</dbReference>
<dbReference type="Gene3D" id="1.10.150.240">
    <property type="entry name" value="Putative phosphatase, domain 2"/>
    <property type="match status" value="1"/>
</dbReference>
<accession>A0A1F7IFD5</accession>
<dbReference type="AlphaFoldDB" id="A0A1F7IFD5"/>
<dbReference type="GO" id="GO:0006281">
    <property type="term" value="P:DNA repair"/>
    <property type="evidence" value="ECO:0007669"/>
    <property type="project" value="TreeGrafter"/>
</dbReference>
<dbReference type="SUPFAM" id="SSF56784">
    <property type="entry name" value="HAD-like"/>
    <property type="match status" value="1"/>
</dbReference>
<comment type="caution">
    <text evidence="1">The sequence shown here is derived from an EMBL/GenBank/DDBJ whole genome shotgun (WGS) entry which is preliminary data.</text>
</comment>
<dbReference type="Gene3D" id="3.40.50.1000">
    <property type="entry name" value="HAD superfamily/HAD-like"/>
    <property type="match status" value="1"/>
</dbReference>
<dbReference type="InterPro" id="IPR036412">
    <property type="entry name" value="HAD-like_sf"/>
</dbReference>
<protein>
    <recommendedName>
        <fullName evidence="3">Carotenoid oxygenase</fullName>
    </recommendedName>
</protein>
<dbReference type="STRING" id="1802055.A3A74_04975"/>
<reference evidence="1 2" key="1">
    <citation type="journal article" date="2016" name="Nat. Commun.">
        <title>Thousands of microbial genomes shed light on interconnected biogeochemical processes in an aquifer system.</title>
        <authorList>
            <person name="Anantharaman K."/>
            <person name="Brown C.T."/>
            <person name="Hug L.A."/>
            <person name="Sharon I."/>
            <person name="Castelle C.J."/>
            <person name="Probst A.J."/>
            <person name="Thomas B.C."/>
            <person name="Singh A."/>
            <person name="Wilkins M.J."/>
            <person name="Karaoz U."/>
            <person name="Brodie E.L."/>
            <person name="Williams K.H."/>
            <person name="Hubbard S.S."/>
            <person name="Banfield J.F."/>
        </authorList>
    </citation>
    <scope>NUCLEOTIDE SEQUENCE [LARGE SCALE GENOMIC DNA]</scope>
</reference>
<sequence>MIRTIIFDFDGTIADTLPEIFELYNKYADDFNLPEITRKEAEELRNKSAFEIIRSFGISVIKLPSIANKIRRELNSSITQIKIFKGMTEVFKAIKDKGLQLGLLTSNSQENVEKYLKFHKIKLFDFVHSEKNLFGKSNTLGKLIRKYSLEKEKTIYVGDEVRDIDACRDNGIKIISVTWGFNTKEILKKNKPDYLIKKPNEILTIMDKMTRSRNFVNKYK</sequence>
<gene>
    <name evidence="1" type="ORF">A3A74_04975</name>
</gene>
<dbReference type="GO" id="GO:0005829">
    <property type="term" value="C:cytosol"/>
    <property type="evidence" value="ECO:0007669"/>
    <property type="project" value="TreeGrafter"/>
</dbReference>
<dbReference type="InterPro" id="IPR006439">
    <property type="entry name" value="HAD-SF_hydro_IA"/>
</dbReference>
<dbReference type="PANTHER" id="PTHR43434">
    <property type="entry name" value="PHOSPHOGLYCOLATE PHOSPHATASE"/>
    <property type="match status" value="1"/>
</dbReference>
<dbReference type="NCBIfam" id="TIGR01549">
    <property type="entry name" value="HAD-SF-IA-v1"/>
    <property type="match status" value="1"/>
</dbReference>
<dbReference type="PANTHER" id="PTHR43434:SF13">
    <property type="entry name" value="PHOSPHOGLYCOLATE PHOSPHATASE"/>
    <property type="match status" value="1"/>
</dbReference>
<dbReference type="InterPro" id="IPR023198">
    <property type="entry name" value="PGP-like_dom2"/>
</dbReference>
<dbReference type="Proteomes" id="UP000179270">
    <property type="component" value="Unassembled WGS sequence"/>
</dbReference>
<evidence type="ECO:0008006" key="3">
    <source>
        <dbReference type="Google" id="ProtNLM"/>
    </source>
</evidence>
<dbReference type="Pfam" id="PF13419">
    <property type="entry name" value="HAD_2"/>
    <property type="match status" value="1"/>
</dbReference>
<dbReference type="InterPro" id="IPR023214">
    <property type="entry name" value="HAD_sf"/>
</dbReference>
<evidence type="ECO:0000313" key="2">
    <source>
        <dbReference type="Proteomes" id="UP000179270"/>
    </source>
</evidence>
<proteinExistence type="predicted"/>
<organism evidence="1 2">
    <name type="scientific">Candidatus Roizmanbacteria bacterium RIFCSPLOWO2_01_FULL_35_13</name>
    <dbReference type="NCBI Taxonomy" id="1802055"/>
    <lineage>
        <taxon>Bacteria</taxon>
        <taxon>Candidatus Roizmaniibacteriota</taxon>
    </lineage>
</organism>
<dbReference type="SFLD" id="SFLDG01129">
    <property type="entry name" value="C1.5:_HAD__Beta-PGM__Phosphata"/>
    <property type="match status" value="1"/>
</dbReference>